<accession>A0A3N1CUM6</accession>
<comment type="caution">
    <text evidence="1">The sequence shown here is derived from an EMBL/GenBank/DDBJ whole genome shotgun (WGS) entry which is preliminary data.</text>
</comment>
<dbReference type="AlphaFoldDB" id="A0A3N1CUM6"/>
<dbReference type="OrthoDB" id="134712at2"/>
<evidence type="ECO:0000313" key="1">
    <source>
        <dbReference type="EMBL" id="ROO85011.1"/>
    </source>
</evidence>
<name>A0A3N1CUM6_9ACTN</name>
<evidence type="ECO:0000313" key="2">
    <source>
        <dbReference type="Proteomes" id="UP000272400"/>
    </source>
</evidence>
<sequence length="157" mass="17052">MLIALGAYERTLTLCDDCASVGIANPLIMGWRGPPVRCLALLGRHEESREAAAGLLAVSEEWGTPRAMDRALRYAASVEPGPDRLEMLGSSVRLLEDTHSHPERAHSLHAFGAALVAADRPDEAATRLTRRVRPGRLLRRPPSLRWASPPLPRAAAP</sequence>
<proteinExistence type="predicted"/>
<organism evidence="1 2">
    <name type="scientific">Actinocorallia herbida</name>
    <dbReference type="NCBI Taxonomy" id="58109"/>
    <lineage>
        <taxon>Bacteria</taxon>
        <taxon>Bacillati</taxon>
        <taxon>Actinomycetota</taxon>
        <taxon>Actinomycetes</taxon>
        <taxon>Streptosporangiales</taxon>
        <taxon>Thermomonosporaceae</taxon>
        <taxon>Actinocorallia</taxon>
    </lineage>
</organism>
<dbReference type="Proteomes" id="UP000272400">
    <property type="component" value="Unassembled WGS sequence"/>
</dbReference>
<keyword evidence="2" id="KW-1185">Reference proteome</keyword>
<dbReference type="RefSeq" id="WP_123664561.1">
    <property type="nucleotide sequence ID" value="NZ_RJKE01000001.1"/>
</dbReference>
<evidence type="ECO:0008006" key="3">
    <source>
        <dbReference type="Google" id="ProtNLM"/>
    </source>
</evidence>
<gene>
    <name evidence="1" type="ORF">EDD29_2546</name>
</gene>
<protein>
    <recommendedName>
        <fullName evidence="3">Tetratricopeptide repeat protein</fullName>
    </recommendedName>
</protein>
<dbReference type="EMBL" id="RJKE01000001">
    <property type="protein sequence ID" value="ROO85011.1"/>
    <property type="molecule type" value="Genomic_DNA"/>
</dbReference>
<reference evidence="1 2" key="1">
    <citation type="submission" date="2018-11" db="EMBL/GenBank/DDBJ databases">
        <title>Sequencing the genomes of 1000 actinobacteria strains.</title>
        <authorList>
            <person name="Klenk H.-P."/>
        </authorList>
    </citation>
    <scope>NUCLEOTIDE SEQUENCE [LARGE SCALE GENOMIC DNA]</scope>
    <source>
        <strain evidence="1 2">DSM 44254</strain>
    </source>
</reference>